<organism evidence="6 7">
    <name type="scientific">candidate division KSB3 bacterium</name>
    <dbReference type="NCBI Taxonomy" id="2044937"/>
    <lineage>
        <taxon>Bacteria</taxon>
        <taxon>candidate division KSB3</taxon>
    </lineage>
</organism>
<dbReference type="Gene3D" id="3.40.50.300">
    <property type="entry name" value="P-loop containing nucleotide triphosphate hydrolases"/>
    <property type="match status" value="1"/>
</dbReference>
<sequence length="356" mass="39329">MQAAEILDAAPDARIILILGDKDTGKTTCTTNLANECLRRGHSVGIIDTDIGQSDIGPPTTIGVGIVESRLDTLRNAALQHLYFVGATSPKGHLLPMIVGTQKMLAKATARGLQKILIDTTGLVSGQLGRVLKQHKIDLVNPDLILCLQRAAECEHILAPYAHFETPRILRCSPDPHCRSKTPADRQQYRHNQFRQYFAHAREIECSLNDIGLFGTRLFSGRPASPDTLTHSLQQITGETRADFPANSHSPGSPNTPNIFWAERLNRELLLITAKKLSCQLFLKLKNTHQGIDYIHNVTLDEFQNLLVGVLDESRECRSLGLLRSIDFPARKATLLTPAPRQAIAGLTFSRHHLSL</sequence>
<dbReference type="GO" id="GO:0005524">
    <property type="term" value="F:ATP binding"/>
    <property type="evidence" value="ECO:0007669"/>
    <property type="project" value="UniProtKB-KW"/>
</dbReference>
<dbReference type="EMBL" id="WJJP01000057">
    <property type="protein sequence ID" value="MBD3323333.1"/>
    <property type="molecule type" value="Genomic_DNA"/>
</dbReference>
<dbReference type="AlphaFoldDB" id="A0A9D5JSE2"/>
<protein>
    <recommendedName>
        <fullName evidence="5">Clp1 P-loop domain-containing protein</fullName>
    </recommendedName>
</protein>
<gene>
    <name evidence="6" type="ORF">GF339_02045</name>
</gene>
<evidence type="ECO:0000313" key="6">
    <source>
        <dbReference type="EMBL" id="MBD3323333.1"/>
    </source>
</evidence>
<proteinExistence type="predicted"/>
<evidence type="ECO:0000259" key="5">
    <source>
        <dbReference type="Pfam" id="PF16575"/>
    </source>
</evidence>
<comment type="caution">
    <text evidence="6">The sequence shown here is derived from an EMBL/GenBank/DDBJ whole genome shotgun (WGS) entry which is preliminary data.</text>
</comment>
<dbReference type="Proteomes" id="UP000649604">
    <property type="component" value="Unassembled WGS sequence"/>
</dbReference>
<evidence type="ECO:0000256" key="1">
    <source>
        <dbReference type="ARBA" id="ARBA00022679"/>
    </source>
</evidence>
<evidence type="ECO:0000256" key="4">
    <source>
        <dbReference type="ARBA" id="ARBA00022840"/>
    </source>
</evidence>
<evidence type="ECO:0000256" key="3">
    <source>
        <dbReference type="ARBA" id="ARBA00022777"/>
    </source>
</evidence>
<keyword evidence="2" id="KW-0547">Nucleotide-binding</keyword>
<dbReference type="InterPro" id="IPR032319">
    <property type="entry name" value="CLP1_P"/>
</dbReference>
<dbReference type="SUPFAM" id="SSF52540">
    <property type="entry name" value="P-loop containing nucleoside triphosphate hydrolases"/>
    <property type="match status" value="1"/>
</dbReference>
<dbReference type="PANTHER" id="PTHR12755">
    <property type="entry name" value="CLEAVAGE/POLYADENYLATION FACTOR IA SUBUNIT CLP1P"/>
    <property type="match status" value="1"/>
</dbReference>
<name>A0A9D5JSE2_9BACT</name>
<keyword evidence="3" id="KW-0418">Kinase</keyword>
<feature type="domain" description="Clp1 P-loop" evidence="5">
    <location>
        <begin position="20"/>
        <end position="199"/>
    </location>
</feature>
<evidence type="ECO:0000256" key="2">
    <source>
        <dbReference type="ARBA" id="ARBA00022741"/>
    </source>
</evidence>
<dbReference type="InterPro" id="IPR027417">
    <property type="entry name" value="P-loop_NTPase"/>
</dbReference>
<accession>A0A9D5JSE2</accession>
<dbReference type="Pfam" id="PF16575">
    <property type="entry name" value="CLP1_P"/>
    <property type="match status" value="1"/>
</dbReference>
<reference evidence="6" key="1">
    <citation type="submission" date="2019-11" db="EMBL/GenBank/DDBJ databases">
        <title>Microbial mats filling the niche in hypersaline microbial mats.</title>
        <authorList>
            <person name="Wong H.L."/>
            <person name="Macleod F.I."/>
            <person name="White R.A. III"/>
            <person name="Burns B.P."/>
        </authorList>
    </citation>
    <scope>NUCLEOTIDE SEQUENCE</scope>
    <source>
        <strain evidence="6">Rbin_158</strain>
    </source>
</reference>
<keyword evidence="4" id="KW-0067">ATP-binding</keyword>
<dbReference type="PANTHER" id="PTHR12755:SF3">
    <property type="entry name" value="POLYNUCLEOTIDE 5'-HYDROXYL-KINASE NOL9"/>
    <property type="match status" value="1"/>
</dbReference>
<dbReference type="GO" id="GO:0051731">
    <property type="term" value="F:polynucleotide 5'-hydroxyl-kinase activity"/>
    <property type="evidence" value="ECO:0007669"/>
    <property type="project" value="InterPro"/>
</dbReference>
<evidence type="ECO:0000313" key="7">
    <source>
        <dbReference type="Proteomes" id="UP000649604"/>
    </source>
</evidence>
<keyword evidence="1" id="KW-0808">Transferase</keyword>
<dbReference type="GO" id="GO:0006396">
    <property type="term" value="P:RNA processing"/>
    <property type="evidence" value="ECO:0007669"/>
    <property type="project" value="InterPro"/>
</dbReference>
<dbReference type="InterPro" id="IPR045116">
    <property type="entry name" value="Clp1/Grc3"/>
</dbReference>